<evidence type="ECO:0000259" key="1">
    <source>
        <dbReference type="Pfam" id="PF01423"/>
    </source>
</evidence>
<feature type="domain" description="Sm" evidence="1">
    <location>
        <begin position="28"/>
        <end position="76"/>
    </location>
</feature>
<dbReference type="Proteomes" id="UP001431783">
    <property type="component" value="Unassembled WGS sequence"/>
</dbReference>
<dbReference type="InterPro" id="IPR052840">
    <property type="entry name" value="U7_snRNA_Sm-like"/>
</dbReference>
<dbReference type="GO" id="GO:0071254">
    <property type="term" value="C:cytoplasmic U snRNP body"/>
    <property type="evidence" value="ECO:0007669"/>
    <property type="project" value="TreeGrafter"/>
</dbReference>
<dbReference type="InterPro" id="IPR001163">
    <property type="entry name" value="Sm_dom_euk/arc"/>
</dbReference>
<dbReference type="InterPro" id="IPR010920">
    <property type="entry name" value="LSM_dom_sf"/>
</dbReference>
<dbReference type="GO" id="GO:0071208">
    <property type="term" value="F:histone pre-mRNA DCP binding"/>
    <property type="evidence" value="ECO:0007669"/>
    <property type="project" value="TreeGrafter"/>
</dbReference>
<gene>
    <name evidence="2" type="ORF">WA026_007739</name>
</gene>
<comment type="caution">
    <text evidence="2">The sequence shown here is derived from an EMBL/GenBank/DDBJ whole genome shotgun (WGS) entry which is preliminary data.</text>
</comment>
<dbReference type="PANTHER" id="PTHR21196">
    <property type="entry name" value="U7 SNRNA-ASSOCIATED SM-LIKE PROTEIN LSM10"/>
    <property type="match status" value="1"/>
</dbReference>
<evidence type="ECO:0000313" key="3">
    <source>
        <dbReference type="Proteomes" id="UP001431783"/>
    </source>
</evidence>
<name>A0AAW1U505_9CUCU</name>
<dbReference type="SUPFAM" id="SSF50182">
    <property type="entry name" value="Sm-like ribonucleoproteins"/>
    <property type="match status" value="1"/>
</dbReference>
<dbReference type="EMBL" id="JARQZJ010000033">
    <property type="protein sequence ID" value="KAK9875342.1"/>
    <property type="molecule type" value="Genomic_DNA"/>
</dbReference>
<accession>A0AAW1U505</accession>
<dbReference type="Pfam" id="PF01423">
    <property type="entry name" value="LSM"/>
    <property type="match status" value="1"/>
</dbReference>
<dbReference type="GO" id="GO:0071209">
    <property type="term" value="F:U7 snRNA binding"/>
    <property type="evidence" value="ECO:0007669"/>
    <property type="project" value="TreeGrafter"/>
</dbReference>
<sequence>MMHSSEDKFHMFNSMTGVVAGLESLYTTIDLRNEAIVTGKIVQVDGMMNIEMEDVTLYDAKGVEQTFPTFFVSARIIRHIHIPKGFSPQDLFDRQTKKMVKVKPKKVRTFKKNRAKKYNEEIVKEAYK</sequence>
<dbReference type="Gene3D" id="2.30.30.100">
    <property type="match status" value="1"/>
</dbReference>
<dbReference type="GO" id="GO:0006398">
    <property type="term" value="P:mRNA 3'-end processing by stem-loop binding and cleavage"/>
    <property type="evidence" value="ECO:0007669"/>
    <property type="project" value="TreeGrafter"/>
</dbReference>
<keyword evidence="3" id="KW-1185">Reference proteome</keyword>
<dbReference type="AlphaFoldDB" id="A0AAW1U505"/>
<organism evidence="2 3">
    <name type="scientific">Henosepilachna vigintioctopunctata</name>
    <dbReference type="NCBI Taxonomy" id="420089"/>
    <lineage>
        <taxon>Eukaryota</taxon>
        <taxon>Metazoa</taxon>
        <taxon>Ecdysozoa</taxon>
        <taxon>Arthropoda</taxon>
        <taxon>Hexapoda</taxon>
        <taxon>Insecta</taxon>
        <taxon>Pterygota</taxon>
        <taxon>Neoptera</taxon>
        <taxon>Endopterygota</taxon>
        <taxon>Coleoptera</taxon>
        <taxon>Polyphaga</taxon>
        <taxon>Cucujiformia</taxon>
        <taxon>Coccinelloidea</taxon>
        <taxon>Coccinellidae</taxon>
        <taxon>Epilachninae</taxon>
        <taxon>Epilachnini</taxon>
        <taxon>Henosepilachna</taxon>
    </lineage>
</organism>
<dbReference type="PANTHER" id="PTHR21196:SF1">
    <property type="entry name" value="U7 SNRNA-ASSOCIATED SM-LIKE PROTEIN LSM10"/>
    <property type="match status" value="1"/>
</dbReference>
<protein>
    <recommendedName>
        <fullName evidence="1">Sm domain-containing protein</fullName>
    </recommendedName>
</protein>
<evidence type="ECO:0000313" key="2">
    <source>
        <dbReference type="EMBL" id="KAK9875342.1"/>
    </source>
</evidence>
<reference evidence="2 3" key="1">
    <citation type="submission" date="2023-03" db="EMBL/GenBank/DDBJ databases">
        <title>Genome insight into feeding habits of ladybird beetles.</title>
        <authorList>
            <person name="Li H.-S."/>
            <person name="Huang Y.-H."/>
            <person name="Pang H."/>
        </authorList>
    </citation>
    <scope>NUCLEOTIDE SEQUENCE [LARGE SCALE GENOMIC DNA]</scope>
    <source>
        <strain evidence="2">SYSU_2023b</strain>
        <tissue evidence="2">Whole body</tissue>
    </source>
</reference>
<proteinExistence type="predicted"/>
<dbReference type="GO" id="GO:0016604">
    <property type="term" value="C:nuclear body"/>
    <property type="evidence" value="ECO:0007669"/>
    <property type="project" value="TreeGrafter"/>
</dbReference>
<dbReference type="CDD" id="cd01733">
    <property type="entry name" value="LSm10"/>
    <property type="match status" value="1"/>
</dbReference>